<proteinExistence type="predicted"/>
<reference evidence="1" key="1">
    <citation type="journal article" date="2015" name="Nature">
        <title>Complex archaea that bridge the gap between prokaryotes and eukaryotes.</title>
        <authorList>
            <person name="Spang A."/>
            <person name="Saw J.H."/>
            <person name="Jorgensen S.L."/>
            <person name="Zaremba-Niedzwiedzka K."/>
            <person name="Martijn J."/>
            <person name="Lind A.E."/>
            <person name="van Eijk R."/>
            <person name="Schleper C."/>
            <person name="Guy L."/>
            <person name="Ettema T.J."/>
        </authorList>
    </citation>
    <scope>NUCLEOTIDE SEQUENCE</scope>
</reference>
<protein>
    <recommendedName>
        <fullName evidence="2">DUF721 domain-containing protein</fullName>
    </recommendedName>
</protein>
<organism evidence="1">
    <name type="scientific">marine sediment metagenome</name>
    <dbReference type="NCBI Taxonomy" id="412755"/>
    <lineage>
        <taxon>unclassified sequences</taxon>
        <taxon>metagenomes</taxon>
        <taxon>ecological metagenomes</taxon>
    </lineage>
</organism>
<evidence type="ECO:0000313" key="1">
    <source>
        <dbReference type="EMBL" id="KKM71424.1"/>
    </source>
</evidence>
<name>A0A0F9JNP2_9ZZZZ</name>
<dbReference type="PANTHER" id="PTHR36456">
    <property type="entry name" value="UPF0232 PROTEIN SCO3875"/>
    <property type="match status" value="1"/>
</dbReference>
<sequence>MKRDSFPSPVGEVLGRVFSRRGISKKMKEMSVLGLWREVVGKKIDRHTHPFSVKKGKLFVNVDNSGWLVQLTYLKDKIIAEFNKKEGGKPIKDIYFRLGEIKKSTKGKIRKPLATKRVKLEKIELDEIGRNLKGVKDKALYQILKRVLIKDKKLKKVLN</sequence>
<gene>
    <name evidence="1" type="ORF">LCGC14_1430750</name>
</gene>
<dbReference type="InterPro" id="IPR007922">
    <property type="entry name" value="DciA-like"/>
</dbReference>
<accession>A0A0F9JNP2</accession>
<dbReference type="AlphaFoldDB" id="A0A0F9JNP2"/>
<dbReference type="EMBL" id="LAZR01009639">
    <property type="protein sequence ID" value="KKM71424.1"/>
    <property type="molecule type" value="Genomic_DNA"/>
</dbReference>
<dbReference type="PANTHER" id="PTHR36456:SF1">
    <property type="entry name" value="UPF0232 PROTEIN SCO3875"/>
    <property type="match status" value="1"/>
</dbReference>
<dbReference type="Pfam" id="PF05258">
    <property type="entry name" value="DciA"/>
    <property type="match status" value="1"/>
</dbReference>
<comment type="caution">
    <text evidence="1">The sequence shown here is derived from an EMBL/GenBank/DDBJ whole genome shotgun (WGS) entry which is preliminary data.</text>
</comment>
<evidence type="ECO:0008006" key="2">
    <source>
        <dbReference type="Google" id="ProtNLM"/>
    </source>
</evidence>